<dbReference type="AlphaFoldDB" id="A0AAV2SZG5"/>
<accession>A0AAV2SZG5</accession>
<proteinExistence type="predicted"/>
<organism evidence="2 3">
    <name type="scientific">Calicophoron daubneyi</name>
    <name type="common">Rumen fluke</name>
    <name type="synonym">Paramphistomum daubneyi</name>
    <dbReference type="NCBI Taxonomy" id="300641"/>
    <lineage>
        <taxon>Eukaryota</taxon>
        <taxon>Metazoa</taxon>
        <taxon>Spiralia</taxon>
        <taxon>Lophotrochozoa</taxon>
        <taxon>Platyhelminthes</taxon>
        <taxon>Trematoda</taxon>
        <taxon>Digenea</taxon>
        <taxon>Plagiorchiida</taxon>
        <taxon>Pronocephalata</taxon>
        <taxon>Paramphistomoidea</taxon>
        <taxon>Paramphistomidae</taxon>
        <taxon>Calicophoron</taxon>
    </lineage>
</organism>
<gene>
    <name evidence="2" type="ORF">CDAUBV1_LOCUS35</name>
</gene>
<keyword evidence="1" id="KW-0732">Signal</keyword>
<protein>
    <recommendedName>
        <fullName evidence="4">Peptidase M12B propeptide domain-containing protein</fullName>
    </recommendedName>
</protein>
<evidence type="ECO:0000313" key="3">
    <source>
        <dbReference type="Proteomes" id="UP001497525"/>
    </source>
</evidence>
<evidence type="ECO:0000256" key="1">
    <source>
        <dbReference type="SAM" id="SignalP"/>
    </source>
</evidence>
<dbReference type="Proteomes" id="UP001497525">
    <property type="component" value="Unassembled WGS sequence"/>
</dbReference>
<name>A0AAV2SZG5_CALDB</name>
<evidence type="ECO:0008006" key="4">
    <source>
        <dbReference type="Google" id="ProtNLM"/>
    </source>
</evidence>
<feature type="chain" id="PRO_5043607003" description="Peptidase M12B propeptide domain-containing protein" evidence="1">
    <location>
        <begin position="36"/>
        <end position="210"/>
    </location>
</feature>
<comment type="caution">
    <text evidence="2">The sequence shown here is derived from an EMBL/GenBank/DDBJ whole genome shotgun (WGS) entry which is preliminary data.</text>
</comment>
<sequence>MLQRRRLFGSHPTHLSLLEILWLFALLAQFLCCIAAQNTVFYQHDSAKQSNLIASTGSEEKDSICECWKWPECVSNCTAKGLFPEQLKADHTLLARLPLPFIIEFPYQDRKSRPKYGTSTADKHGTYFMNTKFWIYLVNRQHVQLKLQKSIIFGRANSYSTLYYQSKERQVFGYESDKLDHCFYTGTARRDPNRPEPDSYVAVDTCHGLR</sequence>
<feature type="signal peptide" evidence="1">
    <location>
        <begin position="1"/>
        <end position="35"/>
    </location>
</feature>
<reference evidence="2" key="1">
    <citation type="submission" date="2024-06" db="EMBL/GenBank/DDBJ databases">
        <authorList>
            <person name="Liu X."/>
            <person name="Lenzi L."/>
            <person name="Haldenby T S."/>
            <person name="Uol C."/>
        </authorList>
    </citation>
    <scope>NUCLEOTIDE SEQUENCE</scope>
</reference>
<evidence type="ECO:0000313" key="2">
    <source>
        <dbReference type="EMBL" id="CAL5129166.1"/>
    </source>
</evidence>
<dbReference type="EMBL" id="CAXLJL010000001">
    <property type="protein sequence ID" value="CAL5129166.1"/>
    <property type="molecule type" value="Genomic_DNA"/>
</dbReference>